<evidence type="ECO:0000313" key="1">
    <source>
        <dbReference type="EMBL" id="KAH3868203.1"/>
    </source>
</evidence>
<reference evidence="1" key="2">
    <citation type="submission" date="2020-11" db="EMBL/GenBank/DDBJ databases">
        <authorList>
            <person name="McCartney M.A."/>
            <person name="Auch B."/>
            <person name="Kono T."/>
            <person name="Mallez S."/>
            <person name="Becker A."/>
            <person name="Gohl D.M."/>
            <person name="Silverstein K.A.T."/>
            <person name="Koren S."/>
            <person name="Bechman K.B."/>
            <person name="Herman A."/>
            <person name="Abrahante J.E."/>
            <person name="Garbe J."/>
        </authorList>
    </citation>
    <scope>NUCLEOTIDE SEQUENCE</scope>
    <source>
        <strain evidence="1">Duluth1</strain>
        <tissue evidence="1">Whole animal</tissue>
    </source>
</reference>
<name>A0A9D4M2E9_DREPO</name>
<reference evidence="1" key="1">
    <citation type="journal article" date="2019" name="bioRxiv">
        <title>The Genome of the Zebra Mussel, Dreissena polymorpha: A Resource for Invasive Species Research.</title>
        <authorList>
            <person name="McCartney M.A."/>
            <person name="Auch B."/>
            <person name="Kono T."/>
            <person name="Mallez S."/>
            <person name="Zhang Y."/>
            <person name="Obille A."/>
            <person name="Becker A."/>
            <person name="Abrahante J.E."/>
            <person name="Garbe J."/>
            <person name="Badalamenti J.P."/>
            <person name="Herman A."/>
            <person name="Mangelson H."/>
            <person name="Liachko I."/>
            <person name="Sullivan S."/>
            <person name="Sone E.D."/>
            <person name="Koren S."/>
            <person name="Silverstein K.A.T."/>
            <person name="Beckman K.B."/>
            <person name="Gohl D.M."/>
        </authorList>
    </citation>
    <scope>NUCLEOTIDE SEQUENCE</scope>
    <source>
        <strain evidence="1">Duluth1</strain>
        <tissue evidence="1">Whole animal</tissue>
    </source>
</reference>
<keyword evidence="2" id="KW-1185">Reference proteome</keyword>
<accession>A0A9D4M2E9</accession>
<evidence type="ECO:0000313" key="2">
    <source>
        <dbReference type="Proteomes" id="UP000828390"/>
    </source>
</evidence>
<gene>
    <name evidence="1" type="ORF">DPMN_031343</name>
</gene>
<organism evidence="1 2">
    <name type="scientific">Dreissena polymorpha</name>
    <name type="common">Zebra mussel</name>
    <name type="synonym">Mytilus polymorpha</name>
    <dbReference type="NCBI Taxonomy" id="45954"/>
    <lineage>
        <taxon>Eukaryota</taxon>
        <taxon>Metazoa</taxon>
        <taxon>Spiralia</taxon>
        <taxon>Lophotrochozoa</taxon>
        <taxon>Mollusca</taxon>
        <taxon>Bivalvia</taxon>
        <taxon>Autobranchia</taxon>
        <taxon>Heteroconchia</taxon>
        <taxon>Euheterodonta</taxon>
        <taxon>Imparidentia</taxon>
        <taxon>Neoheterodontei</taxon>
        <taxon>Myida</taxon>
        <taxon>Dreissenoidea</taxon>
        <taxon>Dreissenidae</taxon>
        <taxon>Dreissena</taxon>
    </lineage>
</organism>
<dbReference type="AlphaFoldDB" id="A0A9D4M2E9"/>
<sequence length="107" mass="11959">MEGIIKTTSDIFTIHIANTGKEPVSIFENVAVARCESYDKTGASISNTFSCNRIDAWESRGLPEHLQDLLDRSSADLEKHQIDQLADVLLKYETCLRSQLTTLDTLT</sequence>
<proteinExistence type="predicted"/>
<comment type="caution">
    <text evidence="1">The sequence shown here is derived from an EMBL/GenBank/DDBJ whole genome shotgun (WGS) entry which is preliminary data.</text>
</comment>
<dbReference type="Proteomes" id="UP000828390">
    <property type="component" value="Unassembled WGS sequence"/>
</dbReference>
<protein>
    <submittedName>
        <fullName evidence="1">Uncharacterized protein</fullName>
    </submittedName>
</protein>
<dbReference type="EMBL" id="JAIWYP010000002">
    <property type="protein sequence ID" value="KAH3868203.1"/>
    <property type="molecule type" value="Genomic_DNA"/>
</dbReference>